<dbReference type="OrthoDB" id="10251401at2759"/>
<protein>
    <submittedName>
        <fullName evidence="1">Uncharacterized protein</fullName>
    </submittedName>
</protein>
<accession>A0A8J4WST6</accession>
<dbReference type="EMBL" id="LUCH01017324">
    <property type="protein sequence ID" value="KAF5395092.1"/>
    <property type="molecule type" value="Genomic_DNA"/>
</dbReference>
<name>A0A8J4WST6_9TREM</name>
<comment type="caution">
    <text evidence="1">The sequence shown here is derived from an EMBL/GenBank/DDBJ whole genome shotgun (WGS) entry which is preliminary data.</text>
</comment>
<sequence length="157" mass="17621">MADKVTPDNGFVGHLYTGSVSCVREPPDAASLKYTSNSLVWVHLNHSLPKVCGLLTSVSRSEHHVFPEVSRLVERWLSAQGYPVILCSLEAEFDGLRHMRDRTSSSQQLGYRRIILWGSVSDYWTTLGSGGRMIEIAVELLVLRAARFCYTPNHCKQ</sequence>
<evidence type="ECO:0000313" key="1">
    <source>
        <dbReference type="EMBL" id="KAF5395092.1"/>
    </source>
</evidence>
<reference evidence="1" key="1">
    <citation type="submission" date="2019-05" db="EMBL/GenBank/DDBJ databases">
        <title>Annotation for the trematode Paragonimus heterotremus.</title>
        <authorList>
            <person name="Choi Y.-J."/>
        </authorList>
    </citation>
    <scope>NUCLEOTIDE SEQUENCE</scope>
    <source>
        <strain evidence="1">LC</strain>
    </source>
</reference>
<evidence type="ECO:0000313" key="2">
    <source>
        <dbReference type="Proteomes" id="UP000748531"/>
    </source>
</evidence>
<gene>
    <name evidence="1" type="ORF">PHET_07984</name>
</gene>
<proteinExistence type="predicted"/>
<dbReference type="AlphaFoldDB" id="A0A8J4WST6"/>
<organism evidence="1 2">
    <name type="scientific">Paragonimus heterotremus</name>
    <dbReference type="NCBI Taxonomy" id="100268"/>
    <lineage>
        <taxon>Eukaryota</taxon>
        <taxon>Metazoa</taxon>
        <taxon>Spiralia</taxon>
        <taxon>Lophotrochozoa</taxon>
        <taxon>Platyhelminthes</taxon>
        <taxon>Trematoda</taxon>
        <taxon>Digenea</taxon>
        <taxon>Plagiorchiida</taxon>
        <taxon>Troglotremata</taxon>
        <taxon>Troglotrematidae</taxon>
        <taxon>Paragonimus</taxon>
    </lineage>
</organism>
<dbReference type="PROSITE" id="PS51257">
    <property type="entry name" value="PROKAR_LIPOPROTEIN"/>
    <property type="match status" value="1"/>
</dbReference>
<dbReference type="Proteomes" id="UP000748531">
    <property type="component" value="Unassembled WGS sequence"/>
</dbReference>
<keyword evidence="2" id="KW-1185">Reference proteome</keyword>